<dbReference type="EMBL" id="JANCYW010000011">
    <property type="protein sequence ID" value="KAK4537200.1"/>
    <property type="molecule type" value="Genomic_DNA"/>
</dbReference>
<dbReference type="AlphaFoldDB" id="A0AAV9IXZ2"/>
<gene>
    <name evidence="4" type="ORF">CDCA_CDCA11G3225</name>
</gene>
<evidence type="ECO:0000313" key="4">
    <source>
        <dbReference type="EMBL" id="KAK4537200.1"/>
    </source>
</evidence>
<dbReference type="InterPro" id="IPR006286">
    <property type="entry name" value="C56_PfpI-like"/>
</dbReference>
<protein>
    <recommendedName>
        <fullName evidence="3">DJ-1/PfpI domain-containing protein</fullName>
    </recommendedName>
</protein>
<dbReference type="Gene3D" id="3.40.50.880">
    <property type="match status" value="2"/>
</dbReference>
<feature type="compositionally biased region" description="Polar residues" evidence="2">
    <location>
        <begin position="65"/>
        <end position="78"/>
    </location>
</feature>
<feature type="region of interest" description="Disordered" evidence="2">
    <location>
        <begin position="19"/>
        <end position="175"/>
    </location>
</feature>
<feature type="compositionally biased region" description="Basic and acidic residues" evidence="2">
    <location>
        <begin position="19"/>
        <end position="39"/>
    </location>
</feature>
<dbReference type="InterPro" id="IPR029062">
    <property type="entry name" value="Class_I_gatase-like"/>
</dbReference>
<feature type="compositionally biased region" description="Polar residues" evidence="2">
    <location>
        <begin position="145"/>
        <end position="165"/>
    </location>
</feature>
<name>A0AAV9IXZ2_CYACA</name>
<keyword evidence="5" id="KW-1185">Reference proteome</keyword>
<comment type="caution">
    <text evidence="4">The sequence shown here is derived from an EMBL/GenBank/DDBJ whole genome shotgun (WGS) entry which is preliminary data.</text>
</comment>
<evidence type="ECO:0000313" key="5">
    <source>
        <dbReference type="Proteomes" id="UP001301350"/>
    </source>
</evidence>
<comment type="similarity">
    <text evidence="1">Belongs to the peptidase C56 family.</text>
</comment>
<dbReference type="PANTHER" id="PTHR42733:SF2">
    <property type="entry name" value="DJ-1_THIJ_PFPI FAMILY PROTEIN"/>
    <property type="match status" value="1"/>
</dbReference>
<evidence type="ECO:0000256" key="2">
    <source>
        <dbReference type="SAM" id="MobiDB-lite"/>
    </source>
</evidence>
<proteinExistence type="inferred from homology"/>
<dbReference type="Pfam" id="PF01965">
    <property type="entry name" value="DJ-1_PfpI"/>
    <property type="match status" value="1"/>
</dbReference>
<evidence type="ECO:0000259" key="3">
    <source>
        <dbReference type="Pfam" id="PF01965"/>
    </source>
</evidence>
<dbReference type="InterPro" id="IPR002818">
    <property type="entry name" value="DJ-1/PfpI"/>
</dbReference>
<dbReference type="Proteomes" id="UP001301350">
    <property type="component" value="Unassembled WGS sequence"/>
</dbReference>
<dbReference type="PANTHER" id="PTHR42733">
    <property type="entry name" value="DJ-1 PROTEIN"/>
    <property type="match status" value="1"/>
</dbReference>
<sequence length="626" mass="66055">MSDSKPISVKDRLAYFLRREHEANGADRLPESRADRSDGADEVPPTRGAPRSWLGWRRPADDTSKSSVNDSGTDTQRSLLADRRSGASRMQRVPPKMALPPTPPSVPATPLQEHNAGATASPRRQQDKRRSGRRASIIRTPVPQTPRSGSPTDIATSRRSPTSPTAPAVHRPPTSLPSRRVLCVLCDDVEDTEFFVAHAALTVAGYAVDVSSPSAPRAHSVVRSVIRVTDSTSCEAILRAADLDGHRIVTNVDFAATAAAIDDAADCYEALLLPGGRLSTANTLSIAHPALLSLIRMFHARGRLIAAVSTAPVLLSAAGVTTAGQAGISLTAHPLLKYDIYPPSAYLPQPHTDETAAKQRSDASAAVAVADGNVVTAACWQGHPQYLSQVLFMLGATVSGNDLRVLVLTDTGCEVTEILTCVQVLQTLGLTVDVALPPPPPRTEAADADPRSGRRRFFTVVREFEALTAASASSTAATRLPLTGHEKPSRSFEASVADVTTVSPFDYDGIIITGGSAALRLRADPRVLTWLAKPLLAVSAGEPRVVLGTIGEGAQVLLAATVAAGCNTVREVTGYPAYVPPGSGFVQPQSPLDVHQDGHVVSCASWLAVPPFLRTFLTAMGCAVNS</sequence>
<accession>A0AAV9IXZ2</accession>
<evidence type="ECO:0000256" key="1">
    <source>
        <dbReference type="ARBA" id="ARBA00008542"/>
    </source>
</evidence>
<feature type="domain" description="DJ-1/PfpI" evidence="3">
    <location>
        <begin position="179"/>
        <end position="391"/>
    </location>
</feature>
<dbReference type="SUPFAM" id="SSF52317">
    <property type="entry name" value="Class I glutamine amidotransferase-like"/>
    <property type="match status" value="2"/>
</dbReference>
<reference evidence="4 5" key="1">
    <citation type="submission" date="2022-07" db="EMBL/GenBank/DDBJ databases">
        <title>Genome-wide signatures of adaptation to extreme environments.</title>
        <authorList>
            <person name="Cho C.H."/>
            <person name="Yoon H.S."/>
        </authorList>
    </citation>
    <scope>NUCLEOTIDE SEQUENCE [LARGE SCALE GENOMIC DNA]</scope>
    <source>
        <strain evidence="4 5">DBV 063 E5</strain>
    </source>
</reference>
<feature type="compositionally biased region" description="Pro residues" evidence="2">
    <location>
        <begin position="97"/>
        <end position="107"/>
    </location>
</feature>
<organism evidence="4 5">
    <name type="scientific">Cyanidium caldarium</name>
    <name type="common">Red alga</name>
    <dbReference type="NCBI Taxonomy" id="2771"/>
    <lineage>
        <taxon>Eukaryota</taxon>
        <taxon>Rhodophyta</taxon>
        <taxon>Bangiophyceae</taxon>
        <taxon>Cyanidiales</taxon>
        <taxon>Cyanidiaceae</taxon>
        <taxon>Cyanidium</taxon>
    </lineage>
</organism>